<dbReference type="InterPro" id="IPR036322">
    <property type="entry name" value="WD40_repeat_dom_sf"/>
</dbReference>
<keyword evidence="5" id="KW-1185">Reference proteome</keyword>
<evidence type="ECO:0000313" key="5">
    <source>
        <dbReference type="Proteomes" id="UP000054217"/>
    </source>
</evidence>
<dbReference type="InParanoid" id="A0A0C3NIQ4"/>
<feature type="non-terminal residue" evidence="4">
    <location>
        <position position="69"/>
    </location>
</feature>
<dbReference type="SMART" id="SM00320">
    <property type="entry name" value="WD40"/>
    <property type="match status" value="2"/>
</dbReference>
<dbReference type="SUPFAM" id="SSF50978">
    <property type="entry name" value="WD40 repeat-like"/>
    <property type="match status" value="1"/>
</dbReference>
<sequence>VNSVAFSPDGKRIVSGSRDNTVRVWDVEGAVQIGTPLEGHIDVVRSVAFSPDEKRIASGSWDNTVRVWE</sequence>
<dbReference type="HOGENOM" id="CLU_000288_57_30_1"/>
<dbReference type="Proteomes" id="UP000054217">
    <property type="component" value="Unassembled WGS sequence"/>
</dbReference>
<dbReference type="AlphaFoldDB" id="A0A0C3NIQ4"/>
<dbReference type="Pfam" id="PF00400">
    <property type="entry name" value="WD40"/>
    <property type="match status" value="2"/>
</dbReference>
<keyword evidence="2" id="KW-0677">Repeat</keyword>
<name>A0A0C3NIQ4_PISTI</name>
<dbReference type="InterPro" id="IPR001680">
    <property type="entry name" value="WD40_rpt"/>
</dbReference>
<dbReference type="STRING" id="870435.A0A0C3NIQ4"/>
<dbReference type="PRINTS" id="PR00320">
    <property type="entry name" value="GPROTEINBRPT"/>
</dbReference>
<reference evidence="5" key="2">
    <citation type="submission" date="2015-01" db="EMBL/GenBank/DDBJ databases">
        <title>Evolutionary Origins and Diversification of the Mycorrhizal Mutualists.</title>
        <authorList>
            <consortium name="DOE Joint Genome Institute"/>
            <consortium name="Mycorrhizal Genomics Consortium"/>
            <person name="Kohler A."/>
            <person name="Kuo A."/>
            <person name="Nagy L.G."/>
            <person name="Floudas D."/>
            <person name="Copeland A."/>
            <person name="Barry K.W."/>
            <person name="Cichocki N."/>
            <person name="Veneault-Fourrey C."/>
            <person name="LaButti K."/>
            <person name="Lindquist E.A."/>
            <person name="Lipzen A."/>
            <person name="Lundell T."/>
            <person name="Morin E."/>
            <person name="Murat C."/>
            <person name="Riley R."/>
            <person name="Ohm R."/>
            <person name="Sun H."/>
            <person name="Tunlid A."/>
            <person name="Henrissat B."/>
            <person name="Grigoriev I.V."/>
            <person name="Hibbett D.S."/>
            <person name="Martin F."/>
        </authorList>
    </citation>
    <scope>NUCLEOTIDE SEQUENCE [LARGE SCALE GENOMIC DNA]</scope>
    <source>
        <strain evidence="5">Marx 270</strain>
    </source>
</reference>
<dbReference type="PANTHER" id="PTHR22847">
    <property type="entry name" value="WD40 REPEAT PROTEIN"/>
    <property type="match status" value="1"/>
</dbReference>
<dbReference type="InterPro" id="IPR015943">
    <property type="entry name" value="WD40/YVTN_repeat-like_dom_sf"/>
</dbReference>
<dbReference type="PROSITE" id="PS50082">
    <property type="entry name" value="WD_REPEATS_2"/>
    <property type="match status" value="2"/>
</dbReference>
<evidence type="ECO:0000256" key="1">
    <source>
        <dbReference type="ARBA" id="ARBA00022574"/>
    </source>
</evidence>
<organism evidence="4 5">
    <name type="scientific">Pisolithus tinctorius Marx 270</name>
    <dbReference type="NCBI Taxonomy" id="870435"/>
    <lineage>
        <taxon>Eukaryota</taxon>
        <taxon>Fungi</taxon>
        <taxon>Dikarya</taxon>
        <taxon>Basidiomycota</taxon>
        <taxon>Agaricomycotina</taxon>
        <taxon>Agaricomycetes</taxon>
        <taxon>Agaricomycetidae</taxon>
        <taxon>Boletales</taxon>
        <taxon>Sclerodermatineae</taxon>
        <taxon>Pisolithaceae</taxon>
        <taxon>Pisolithus</taxon>
    </lineage>
</organism>
<dbReference type="GO" id="GO:1990234">
    <property type="term" value="C:transferase complex"/>
    <property type="evidence" value="ECO:0007669"/>
    <property type="project" value="UniProtKB-ARBA"/>
</dbReference>
<feature type="non-terminal residue" evidence="4">
    <location>
        <position position="1"/>
    </location>
</feature>
<evidence type="ECO:0000313" key="4">
    <source>
        <dbReference type="EMBL" id="KIO00850.1"/>
    </source>
</evidence>
<reference evidence="4 5" key="1">
    <citation type="submission" date="2014-04" db="EMBL/GenBank/DDBJ databases">
        <authorList>
            <consortium name="DOE Joint Genome Institute"/>
            <person name="Kuo A."/>
            <person name="Kohler A."/>
            <person name="Costa M.D."/>
            <person name="Nagy L.G."/>
            <person name="Floudas D."/>
            <person name="Copeland A."/>
            <person name="Barry K.W."/>
            <person name="Cichocki N."/>
            <person name="Veneault-Fourrey C."/>
            <person name="LaButti K."/>
            <person name="Lindquist E.A."/>
            <person name="Lipzen A."/>
            <person name="Lundell T."/>
            <person name="Morin E."/>
            <person name="Murat C."/>
            <person name="Sun H."/>
            <person name="Tunlid A."/>
            <person name="Henrissat B."/>
            <person name="Grigoriev I.V."/>
            <person name="Hibbett D.S."/>
            <person name="Martin F."/>
            <person name="Nordberg H.P."/>
            <person name="Cantor M.N."/>
            <person name="Hua S.X."/>
        </authorList>
    </citation>
    <scope>NUCLEOTIDE SEQUENCE [LARGE SCALE GENOMIC DNA]</scope>
    <source>
        <strain evidence="4 5">Marx 270</strain>
    </source>
</reference>
<dbReference type="EMBL" id="KN831993">
    <property type="protein sequence ID" value="KIO00850.1"/>
    <property type="molecule type" value="Genomic_DNA"/>
</dbReference>
<gene>
    <name evidence="4" type="ORF">M404DRAFT_71678</name>
</gene>
<dbReference type="InterPro" id="IPR020472">
    <property type="entry name" value="WD40_PAC1"/>
</dbReference>
<feature type="repeat" description="WD" evidence="3">
    <location>
        <begin position="37"/>
        <end position="69"/>
    </location>
</feature>
<keyword evidence="1 3" id="KW-0853">WD repeat</keyword>
<dbReference type="OrthoDB" id="3267146at2759"/>
<dbReference type="InterPro" id="IPR019775">
    <property type="entry name" value="WD40_repeat_CS"/>
</dbReference>
<proteinExistence type="predicted"/>
<protein>
    <submittedName>
        <fullName evidence="4">Uncharacterized protein</fullName>
    </submittedName>
</protein>
<feature type="repeat" description="WD" evidence="3">
    <location>
        <begin position="1"/>
        <end position="35"/>
    </location>
</feature>
<accession>A0A0C3NIQ4</accession>
<dbReference type="PANTHER" id="PTHR22847:SF637">
    <property type="entry name" value="WD REPEAT DOMAIN 5B"/>
    <property type="match status" value="1"/>
</dbReference>
<dbReference type="Gene3D" id="2.130.10.10">
    <property type="entry name" value="YVTN repeat-like/Quinoprotein amine dehydrogenase"/>
    <property type="match status" value="1"/>
</dbReference>
<dbReference type="PROSITE" id="PS50294">
    <property type="entry name" value="WD_REPEATS_REGION"/>
    <property type="match status" value="2"/>
</dbReference>
<evidence type="ECO:0000256" key="2">
    <source>
        <dbReference type="ARBA" id="ARBA00022737"/>
    </source>
</evidence>
<dbReference type="PROSITE" id="PS00678">
    <property type="entry name" value="WD_REPEATS_1"/>
    <property type="match status" value="1"/>
</dbReference>
<evidence type="ECO:0000256" key="3">
    <source>
        <dbReference type="PROSITE-ProRule" id="PRU00221"/>
    </source>
</evidence>